<keyword evidence="2" id="KW-0472">Membrane</keyword>
<proteinExistence type="predicted"/>
<sequence length="351" mass="40981">MGFRGRGSRYRGLLDCVATEVSDCCRRRIVVERTGLALESLLYSFNMYHLSSLILFLTLIFTLIFTITTNHIASASTQYELTPHHYHRAFKDKKASGEAGDVLGSEFNNKQRLERIQIMGEQELERKARMTLEDEQHEIFSNHYLYARQDGSCSCPGCTLRMNREKHERDLAYKPPTAVEYAQYLQWRAEEAEQRSKAAAEKRLEEQNQERMEREQERLRKEQEKTDRVKRAEERKRAAKTKVKEERSKETARQASKQQEKDAQVRMARHHIKEQHAKFDKYLRDMKNHGQEVETRTGVVDIGWVKKKGVATCLFCEEEIKYYSFRCPDGGAVACNPCKNKLSQVLTTKVL</sequence>
<dbReference type="AlphaFoldDB" id="A0A6A5ZYQ8"/>
<gene>
    <name evidence="3" type="ORF">P153DRAFT_361045</name>
</gene>
<reference evidence="3" key="1">
    <citation type="journal article" date="2020" name="Stud. Mycol.">
        <title>101 Dothideomycetes genomes: a test case for predicting lifestyles and emergence of pathogens.</title>
        <authorList>
            <person name="Haridas S."/>
            <person name="Albert R."/>
            <person name="Binder M."/>
            <person name="Bloem J."/>
            <person name="Labutti K."/>
            <person name="Salamov A."/>
            <person name="Andreopoulos B."/>
            <person name="Baker S."/>
            <person name="Barry K."/>
            <person name="Bills G."/>
            <person name="Bluhm B."/>
            <person name="Cannon C."/>
            <person name="Castanera R."/>
            <person name="Culley D."/>
            <person name="Daum C."/>
            <person name="Ezra D."/>
            <person name="Gonzalez J."/>
            <person name="Henrissat B."/>
            <person name="Kuo A."/>
            <person name="Liang C."/>
            <person name="Lipzen A."/>
            <person name="Lutzoni F."/>
            <person name="Magnuson J."/>
            <person name="Mondo S."/>
            <person name="Nolan M."/>
            <person name="Ohm R."/>
            <person name="Pangilinan J."/>
            <person name="Park H.-J."/>
            <person name="Ramirez L."/>
            <person name="Alfaro M."/>
            <person name="Sun H."/>
            <person name="Tritt A."/>
            <person name="Yoshinaga Y."/>
            <person name="Zwiers L.-H."/>
            <person name="Turgeon B."/>
            <person name="Goodwin S."/>
            <person name="Spatafora J."/>
            <person name="Crous P."/>
            <person name="Grigoriev I."/>
        </authorList>
    </citation>
    <scope>NUCLEOTIDE SEQUENCE</scope>
    <source>
        <strain evidence="3">CBS 119687</strain>
    </source>
</reference>
<dbReference type="GeneID" id="54407388"/>
<keyword evidence="2" id="KW-1133">Transmembrane helix</keyword>
<evidence type="ECO:0000313" key="4">
    <source>
        <dbReference type="Proteomes" id="UP000799771"/>
    </source>
</evidence>
<evidence type="ECO:0000256" key="2">
    <source>
        <dbReference type="SAM" id="Phobius"/>
    </source>
</evidence>
<dbReference type="EMBL" id="ML977518">
    <property type="protein sequence ID" value="KAF2124882.1"/>
    <property type="molecule type" value="Genomic_DNA"/>
</dbReference>
<evidence type="ECO:0000256" key="1">
    <source>
        <dbReference type="SAM" id="MobiDB-lite"/>
    </source>
</evidence>
<protein>
    <submittedName>
        <fullName evidence="3">Uncharacterized protein</fullName>
    </submittedName>
</protein>
<dbReference type="RefSeq" id="XP_033519275.1">
    <property type="nucleotide sequence ID" value="XM_033666956.1"/>
</dbReference>
<name>A0A6A5ZYQ8_9PLEO</name>
<organism evidence="3 4">
    <name type="scientific">Dothidotthia symphoricarpi CBS 119687</name>
    <dbReference type="NCBI Taxonomy" id="1392245"/>
    <lineage>
        <taxon>Eukaryota</taxon>
        <taxon>Fungi</taxon>
        <taxon>Dikarya</taxon>
        <taxon>Ascomycota</taxon>
        <taxon>Pezizomycotina</taxon>
        <taxon>Dothideomycetes</taxon>
        <taxon>Pleosporomycetidae</taxon>
        <taxon>Pleosporales</taxon>
        <taxon>Dothidotthiaceae</taxon>
        <taxon>Dothidotthia</taxon>
    </lineage>
</organism>
<feature type="transmembrane region" description="Helical" evidence="2">
    <location>
        <begin position="47"/>
        <end position="67"/>
    </location>
</feature>
<evidence type="ECO:0000313" key="3">
    <source>
        <dbReference type="EMBL" id="KAF2124882.1"/>
    </source>
</evidence>
<keyword evidence="2" id="KW-0812">Transmembrane</keyword>
<accession>A0A6A5ZYQ8</accession>
<dbReference type="Proteomes" id="UP000799771">
    <property type="component" value="Unassembled WGS sequence"/>
</dbReference>
<feature type="region of interest" description="Disordered" evidence="1">
    <location>
        <begin position="198"/>
        <end position="262"/>
    </location>
</feature>
<keyword evidence="4" id="KW-1185">Reference proteome</keyword>
<dbReference type="OrthoDB" id="10250354at2759"/>